<dbReference type="InterPro" id="IPR027417">
    <property type="entry name" value="P-loop_NTPase"/>
</dbReference>
<name>A0A481W6I0_9CAUD</name>
<dbReference type="GeneID" id="55011900"/>
<keyword evidence="3" id="KW-1185">Reference proteome</keyword>
<dbReference type="GO" id="GO:0016887">
    <property type="term" value="F:ATP hydrolysis activity"/>
    <property type="evidence" value="ECO:0007669"/>
    <property type="project" value="InterPro"/>
</dbReference>
<protein>
    <submittedName>
        <fullName evidence="2">Terminase large subunit</fullName>
    </submittedName>
</protein>
<sequence>MSDQGTVSARFRMQLNREEGMKALDKVILQHGFVEGEPFSFLDHEFQIDIVNDTAQRIDVRKCSQVGLTEMMAQKTLAIMAVQKNIRIMFSQPTKEMAGKFSKDRIDGAIAQSDFYAGLVKAGSDAAGMKKLGQNMLYIIGTYGANSAISVPAEMIISDEIDFSNEAVLGKLNSRIRHAKTVDAKGQRGYRYRFSTPTVDGFGIDVGFLAGDQRYYMCKCRHCATWVVPDYLQDLILPGWDKPLLDFSKDNLDDERIDVDSAWIKCPKCANDLWSSLIDPTRRQWVAKKPDNFNHSYQVYPWDVPKYNTPSGIIRQYEGYPLKSDFFNFVIGLPFSDAENSFTVTDDHRKKTCDLDLWIFGQIMKNARTVGGMDIGKTCHLTVKVKVPFGWHVVWMEKITNTKADPAVPKVLARFDFYRMRKLCIDAGPDITLVNNLVSARPGRIQAVVYTVVPGFVPIHLKPDGDTINADRTKTLSLLLSQHNSGEVHYPAKDDLRIELFKHLATTKKIRERNALGDMVEKFIKTDKQDHWVHSLNYCNIAAMSLEQFEDHSVVGVMPGTAGVTLGSKAPSVVNPVEKNNVLAGMFGFLRPRQR</sequence>
<feature type="domain" description="Phage terminase large subunit GpA ATPase" evidence="1">
    <location>
        <begin position="52"/>
        <end position="270"/>
    </location>
</feature>
<proteinExistence type="predicted"/>
<dbReference type="InterPro" id="IPR046453">
    <property type="entry name" value="GpA_ATPase"/>
</dbReference>
<evidence type="ECO:0000313" key="2">
    <source>
        <dbReference type="EMBL" id="QBJ04573.1"/>
    </source>
</evidence>
<dbReference type="Gene3D" id="3.40.50.300">
    <property type="entry name" value="P-loop containing nucleotide triphosphate hydrolases"/>
    <property type="match status" value="1"/>
</dbReference>
<organism evidence="2 3">
    <name type="scientific">Pseudomonas phage Lana</name>
    <dbReference type="NCBI Taxonomy" id="2530172"/>
    <lineage>
        <taxon>Viruses</taxon>
        <taxon>Duplodnaviria</taxon>
        <taxon>Heunggongvirae</taxon>
        <taxon>Uroviricota</taxon>
        <taxon>Caudoviricetes</taxon>
        <taxon>Lanavirus</taxon>
        <taxon>Lanavirus lana</taxon>
    </lineage>
</organism>
<evidence type="ECO:0000259" key="1">
    <source>
        <dbReference type="Pfam" id="PF05876"/>
    </source>
</evidence>
<evidence type="ECO:0000313" key="3">
    <source>
        <dbReference type="Proteomes" id="UP000293575"/>
    </source>
</evidence>
<accession>A0A481W6I0</accession>
<dbReference type="Pfam" id="PF05876">
    <property type="entry name" value="GpA_ATPase"/>
    <property type="match status" value="1"/>
</dbReference>
<reference evidence="2" key="1">
    <citation type="submission" date="2019-01" db="EMBL/GenBank/DDBJ databases">
        <authorList>
            <person name="Hylling O."/>
            <person name="Carstens A.B."/>
            <person name="Hansen L.H."/>
        </authorList>
    </citation>
    <scope>NUCLEOTIDE SEQUENCE [LARGE SCALE GENOMIC DNA]</scope>
</reference>
<dbReference type="EMBL" id="MK473373">
    <property type="protein sequence ID" value="QBJ04573.1"/>
    <property type="molecule type" value="Genomic_DNA"/>
</dbReference>
<dbReference type="RefSeq" id="YP_009820332.1">
    <property type="nucleotide sequence ID" value="NC_048166.1"/>
</dbReference>
<dbReference type="Proteomes" id="UP000293575">
    <property type="component" value="Segment"/>
</dbReference>
<dbReference type="KEGG" id="vg:55011900"/>